<keyword evidence="6" id="KW-1185">Reference proteome</keyword>
<keyword evidence="3" id="KW-0812">Transmembrane</keyword>
<dbReference type="Gene3D" id="3.20.20.370">
    <property type="entry name" value="Glycoside hydrolase/deacetylase"/>
    <property type="match status" value="1"/>
</dbReference>
<dbReference type="InterPro" id="IPR050248">
    <property type="entry name" value="Polysacc_deacetylase_ArnD"/>
</dbReference>
<feature type="domain" description="NodB homology" evidence="4">
    <location>
        <begin position="338"/>
        <end position="525"/>
    </location>
</feature>
<dbReference type="GO" id="GO:0003723">
    <property type="term" value="F:RNA binding"/>
    <property type="evidence" value="ECO:0007669"/>
    <property type="project" value="UniProtKB-KW"/>
</dbReference>
<dbReference type="CDD" id="cd10917">
    <property type="entry name" value="CE4_NodB_like_6s_7s"/>
    <property type="match status" value="1"/>
</dbReference>
<dbReference type="PROSITE" id="PS50889">
    <property type="entry name" value="S4"/>
    <property type="match status" value="1"/>
</dbReference>
<evidence type="ECO:0000313" key="5">
    <source>
        <dbReference type="EMBL" id="MVX61117.1"/>
    </source>
</evidence>
<evidence type="ECO:0000259" key="4">
    <source>
        <dbReference type="PROSITE" id="PS51677"/>
    </source>
</evidence>
<dbReference type="InterPro" id="IPR011330">
    <property type="entry name" value="Glyco_hydro/deAcase_b/a-brl"/>
</dbReference>
<dbReference type="SUPFAM" id="SSF88713">
    <property type="entry name" value="Glycoside hydrolase/deacetylase"/>
    <property type="match status" value="1"/>
</dbReference>
<evidence type="ECO:0000256" key="1">
    <source>
        <dbReference type="PROSITE-ProRule" id="PRU00182"/>
    </source>
</evidence>
<comment type="caution">
    <text evidence="5">The sequence shown here is derived from an EMBL/GenBank/DDBJ whole genome shotgun (WGS) entry which is preliminary data.</text>
</comment>
<evidence type="ECO:0000256" key="3">
    <source>
        <dbReference type="SAM" id="Phobius"/>
    </source>
</evidence>
<evidence type="ECO:0000313" key="6">
    <source>
        <dbReference type="Proteomes" id="UP000463388"/>
    </source>
</evidence>
<name>A0A6N8JPP0_9ACTN</name>
<dbReference type="Pfam" id="PF01522">
    <property type="entry name" value="Polysacc_deac_1"/>
    <property type="match status" value="1"/>
</dbReference>
<dbReference type="Proteomes" id="UP000463388">
    <property type="component" value="Unassembled WGS sequence"/>
</dbReference>
<organism evidence="5 6">
    <name type="scientific">Adlercreutzia mucosicola</name>
    <dbReference type="NCBI Taxonomy" id="580026"/>
    <lineage>
        <taxon>Bacteria</taxon>
        <taxon>Bacillati</taxon>
        <taxon>Actinomycetota</taxon>
        <taxon>Coriobacteriia</taxon>
        <taxon>Eggerthellales</taxon>
        <taxon>Eggerthellaceae</taxon>
        <taxon>Adlercreutzia</taxon>
    </lineage>
</organism>
<dbReference type="AlphaFoldDB" id="A0A6N8JPP0"/>
<feature type="compositionally biased region" description="Basic residues" evidence="2">
    <location>
        <begin position="18"/>
        <end position="27"/>
    </location>
</feature>
<sequence length="549" mass="57650">MPRHSAPLSGGSNNPRNNPRHQQRPAPRHGGQPGSSAPLPPSAGGAVSRGANEGLGAAAAAEAAVRAAREQRAAQAQRAAQQEAAAARRRAAASGPLDVDPSQPSGAPTQPQYGSRYQQQGGYDGYASAAGPRVMAPGAAGAVVSPYADQDRYKKKSNKKKAGIVSLVLLALLVVGGGVGAYLYLNPPTFNVTVNGMTRTVSQGTSPADIVADGVVSPKAGNLLAVDGAVLEEGGGTAFSGTINGNEITDPKTALHKGDTVQIVDGTDVTEEYDVEVIETEPGRAELGEGAIHVYVPGEKGKTEKRTGKVSGTVVEEVVTPVQNNVYLQYNANPGDEKVVALTFDDGPWDTTSELLDVLAENGAKATFFTIGRQIADQPKTMKKMVEAGHQIATHSWDHASAGDGRGVDMTRQTPEEQIEEVQKGQQAIADATGAEASKAFRSPGGNYHGDIIWNLQPYVTSEIGWNVDTEDWRRPGVDAIAQRIESAKSGDIILMHDGGGPRSQTIEALRIALPYLREQGFKFVTIDELLAYDDAKAIAQSLEEAQGQ</sequence>
<keyword evidence="1" id="KW-0694">RNA-binding</keyword>
<feature type="compositionally biased region" description="Low complexity" evidence="2">
    <location>
        <begin position="112"/>
        <end position="121"/>
    </location>
</feature>
<dbReference type="EMBL" id="WSRR01000014">
    <property type="protein sequence ID" value="MVX61117.1"/>
    <property type="molecule type" value="Genomic_DNA"/>
</dbReference>
<reference evidence="5 6" key="1">
    <citation type="submission" date="2019-12" db="EMBL/GenBank/DDBJ databases">
        <title>Microbes associate with the intestines of laboratory mice.</title>
        <authorList>
            <person name="Navarre W."/>
            <person name="Wong E."/>
        </authorList>
    </citation>
    <scope>NUCLEOTIDE SEQUENCE [LARGE SCALE GENOMIC DNA]</scope>
    <source>
        <strain evidence="5 6">NM66_B29</strain>
    </source>
</reference>
<accession>A0A6N8JPP0</accession>
<feature type="compositionally biased region" description="Polar residues" evidence="2">
    <location>
        <begin position="102"/>
        <end position="111"/>
    </location>
</feature>
<feature type="transmembrane region" description="Helical" evidence="3">
    <location>
        <begin position="162"/>
        <end position="185"/>
    </location>
</feature>
<proteinExistence type="predicted"/>
<gene>
    <name evidence="5" type="ORF">GKZ27_06580</name>
</gene>
<feature type="compositionally biased region" description="Low complexity" evidence="2">
    <location>
        <begin position="28"/>
        <end position="48"/>
    </location>
</feature>
<evidence type="ECO:0000256" key="2">
    <source>
        <dbReference type="SAM" id="MobiDB-lite"/>
    </source>
</evidence>
<protein>
    <submittedName>
        <fullName evidence="5">Polysaccharide deacetylase family protein</fullName>
    </submittedName>
</protein>
<dbReference type="InterPro" id="IPR002509">
    <property type="entry name" value="NODB_dom"/>
</dbReference>
<dbReference type="GO" id="GO:0005975">
    <property type="term" value="P:carbohydrate metabolic process"/>
    <property type="evidence" value="ECO:0007669"/>
    <property type="project" value="InterPro"/>
</dbReference>
<dbReference type="PROSITE" id="PS51677">
    <property type="entry name" value="NODB"/>
    <property type="match status" value="1"/>
</dbReference>
<keyword evidence="3" id="KW-0472">Membrane</keyword>
<feature type="compositionally biased region" description="Low complexity" evidence="2">
    <location>
        <begin position="57"/>
        <end position="66"/>
    </location>
</feature>
<dbReference type="GO" id="GO:0016810">
    <property type="term" value="F:hydrolase activity, acting on carbon-nitrogen (but not peptide) bonds"/>
    <property type="evidence" value="ECO:0007669"/>
    <property type="project" value="InterPro"/>
</dbReference>
<feature type="compositionally biased region" description="Low complexity" evidence="2">
    <location>
        <begin position="73"/>
        <end position="85"/>
    </location>
</feature>
<dbReference type="PANTHER" id="PTHR10587">
    <property type="entry name" value="GLYCOSYL TRANSFERASE-RELATED"/>
    <property type="match status" value="1"/>
</dbReference>
<feature type="region of interest" description="Disordered" evidence="2">
    <location>
        <begin position="1"/>
        <end position="121"/>
    </location>
</feature>
<keyword evidence="3" id="KW-1133">Transmembrane helix</keyword>